<dbReference type="PROSITE" id="PS50994">
    <property type="entry name" value="INTEGRASE"/>
    <property type="match status" value="1"/>
</dbReference>
<gene>
    <name evidence="2" type="ORF">OVA965_LOCUS36897</name>
    <name evidence="3" type="ORF">TMI583_LOCUS37936</name>
</gene>
<dbReference type="Pfam" id="PF00665">
    <property type="entry name" value="rve"/>
    <property type="match status" value="1"/>
</dbReference>
<dbReference type="GO" id="GO:0015074">
    <property type="term" value="P:DNA integration"/>
    <property type="evidence" value="ECO:0007669"/>
    <property type="project" value="InterPro"/>
</dbReference>
<dbReference type="FunFam" id="1.10.340.70:FF:000001">
    <property type="entry name" value="Retrovirus-related Pol polyprotein from transposon gypsy-like Protein"/>
    <property type="match status" value="1"/>
</dbReference>
<dbReference type="InterPro" id="IPR036397">
    <property type="entry name" value="RNaseH_sf"/>
</dbReference>
<dbReference type="InterPro" id="IPR050951">
    <property type="entry name" value="Retrovirus_Pol_polyprotein"/>
</dbReference>
<evidence type="ECO:0000313" key="3">
    <source>
        <dbReference type="EMBL" id="CAF4288706.1"/>
    </source>
</evidence>
<dbReference type="InterPro" id="IPR001584">
    <property type="entry name" value="Integrase_cat-core"/>
</dbReference>
<dbReference type="EMBL" id="CAJNOK010034014">
    <property type="protein sequence ID" value="CAF1500117.1"/>
    <property type="molecule type" value="Genomic_DNA"/>
</dbReference>
<dbReference type="InterPro" id="IPR041588">
    <property type="entry name" value="Integrase_H2C2"/>
</dbReference>
<accession>A0A8S2FL14</accession>
<sequence length="254" mass="29553">YNIIAVIHIKGKFNCLPDYMSRHPLEFNDPDMIDPNYGLEVTSQELKDRLVQLSHSQRKKQLPYIPVYMIKDLLRAAHDDPVSSHFGFHRTYLKLKHQCWWPNMKSSIEKYIKSCPKCQQFNISRQKKPGLLHPITSPDGPFQMIAIDYVGPLPRTPSENRYVFAITDMFTRWVTAVALPSCTAQVTAEALFKHYICRYGVPVSILSDNGTHFRNQLLQSLEYKIGINHIFRLHIIHSLMELLKDLTQHLSHKQ</sequence>
<dbReference type="Proteomes" id="UP000682733">
    <property type="component" value="Unassembled WGS sequence"/>
</dbReference>
<feature type="non-terminal residue" evidence="2">
    <location>
        <position position="1"/>
    </location>
</feature>
<dbReference type="PANTHER" id="PTHR37984">
    <property type="entry name" value="PROTEIN CBG26694"/>
    <property type="match status" value="1"/>
</dbReference>
<name>A0A8S2FL14_9BILA</name>
<dbReference type="SUPFAM" id="SSF53098">
    <property type="entry name" value="Ribonuclease H-like"/>
    <property type="match status" value="1"/>
</dbReference>
<dbReference type="Pfam" id="PF17921">
    <property type="entry name" value="Integrase_H2C2"/>
    <property type="match status" value="1"/>
</dbReference>
<dbReference type="AlphaFoldDB" id="A0A8S2FL14"/>
<proteinExistence type="predicted"/>
<dbReference type="GO" id="GO:0003676">
    <property type="term" value="F:nucleic acid binding"/>
    <property type="evidence" value="ECO:0007669"/>
    <property type="project" value="InterPro"/>
</dbReference>
<dbReference type="Gene3D" id="3.30.420.10">
    <property type="entry name" value="Ribonuclease H-like superfamily/Ribonuclease H"/>
    <property type="match status" value="1"/>
</dbReference>
<dbReference type="EMBL" id="CAJOBA010056027">
    <property type="protein sequence ID" value="CAF4288706.1"/>
    <property type="molecule type" value="Genomic_DNA"/>
</dbReference>
<dbReference type="PANTHER" id="PTHR37984:SF5">
    <property type="entry name" value="PROTEIN NYNRIN-LIKE"/>
    <property type="match status" value="1"/>
</dbReference>
<evidence type="ECO:0000259" key="1">
    <source>
        <dbReference type="PROSITE" id="PS50994"/>
    </source>
</evidence>
<reference evidence="2" key="1">
    <citation type="submission" date="2021-02" db="EMBL/GenBank/DDBJ databases">
        <authorList>
            <person name="Nowell W R."/>
        </authorList>
    </citation>
    <scope>NUCLEOTIDE SEQUENCE</scope>
</reference>
<evidence type="ECO:0000313" key="4">
    <source>
        <dbReference type="Proteomes" id="UP000677228"/>
    </source>
</evidence>
<comment type="caution">
    <text evidence="2">The sequence shown here is derived from an EMBL/GenBank/DDBJ whole genome shotgun (WGS) entry which is preliminary data.</text>
</comment>
<dbReference type="Proteomes" id="UP000677228">
    <property type="component" value="Unassembled WGS sequence"/>
</dbReference>
<organism evidence="2 4">
    <name type="scientific">Didymodactylos carnosus</name>
    <dbReference type="NCBI Taxonomy" id="1234261"/>
    <lineage>
        <taxon>Eukaryota</taxon>
        <taxon>Metazoa</taxon>
        <taxon>Spiralia</taxon>
        <taxon>Gnathifera</taxon>
        <taxon>Rotifera</taxon>
        <taxon>Eurotatoria</taxon>
        <taxon>Bdelloidea</taxon>
        <taxon>Philodinida</taxon>
        <taxon>Philodinidae</taxon>
        <taxon>Didymodactylos</taxon>
    </lineage>
</organism>
<dbReference type="Gene3D" id="1.10.340.70">
    <property type="match status" value="1"/>
</dbReference>
<dbReference type="InterPro" id="IPR012337">
    <property type="entry name" value="RNaseH-like_sf"/>
</dbReference>
<evidence type="ECO:0000313" key="2">
    <source>
        <dbReference type="EMBL" id="CAF1500117.1"/>
    </source>
</evidence>
<feature type="domain" description="Integrase catalytic" evidence="1">
    <location>
        <begin position="137"/>
        <end position="254"/>
    </location>
</feature>
<protein>
    <recommendedName>
        <fullName evidence="1">Integrase catalytic domain-containing protein</fullName>
    </recommendedName>
</protein>